<evidence type="ECO:0000256" key="6">
    <source>
        <dbReference type="ARBA" id="ARBA00022792"/>
    </source>
</evidence>
<keyword evidence="9 10" id="KW-0472">Membrane</keyword>
<evidence type="ECO:0000256" key="8">
    <source>
        <dbReference type="ARBA" id="ARBA00023128"/>
    </source>
</evidence>
<evidence type="ECO:0000313" key="13">
    <source>
        <dbReference type="Proteomes" id="UP001627154"/>
    </source>
</evidence>
<reference evidence="12 13" key="1">
    <citation type="journal article" date="2024" name="bioRxiv">
        <title>A reference genome for Trichogramma kaykai: A tiny desert-dwelling parasitoid wasp with competing sex-ratio distorters.</title>
        <authorList>
            <person name="Culotta J."/>
            <person name="Lindsey A.R."/>
        </authorList>
    </citation>
    <scope>NUCLEOTIDE SEQUENCE [LARGE SCALE GENOMIC DNA]</scope>
    <source>
        <strain evidence="12 13">KSX58</strain>
    </source>
</reference>
<keyword evidence="8" id="KW-0496">Mitochondrion</keyword>
<dbReference type="InterPro" id="IPR052465">
    <property type="entry name" value="Mito_NAD+_Carrier"/>
</dbReference>
<evidence type="ECO:0000256" key="3">
    <source>
        <dbReference type="ARBA" id="ARBA00022448"/>
    </source>
</evidence>
<dbReference type="GO" id="GO:0005743">
    <property type="term" value="C:mitochondrial inner membrane"/>
    <property type="evidence" value="ECO:0007669"/>
    <property type="project" value="UniProtKB-SubCell"/>
</dbReference>
<keyword evidence="7" id="KW-1133">Transmembrane helix</keyword>
<evidence type="ECO:0000256" key="2">
    <source>
        <dbReference type="ARBA" id="ARBA00006375"/>
    </source>
</evidence>
<organism evidence="12 13">
    <name type="scientific">Trichogramma kaykai</name>
    <dbReference type="NCBI Taxonomy" id="54128"/>
    <lineage>
        <taxon>Eukaryota</taxon>
        <taxon>Metazoa</taxon>
        <taxon>Ecdysozoa</taxon>
        <taxon>Arthropoda</taxon>
        <taxon>Hexapoda</taxon>
        <taxon>Insecta</taxon>
        <taxon>Pterygota</taxon>
        <taxon>Neoptera</taxon>
        <taxon>Endopterygota</taxon>
        <taxon>Hymenoptera</taxon>
        <taxon>Apocrita</taxon>
        <taxon>Proctotrupomorpha</taxon>
        <taxon>Chalcidoidea</taxon>
        <taxon>Trichogrammatidae</taxon>
        <taxon>Trichogramma</taxon>
    </lineage>
</organism>
<feature type="repeat" description="Solcar" evidence="10">
    <location>
        <begin position="132"/>
        <end position="217"/>
    </location>
</feature>
<dbReference type="InterPro" id="IPR018108">
    <property type="entry name" value="MCP_transmembrane"/>
</dbReference>
<dbReference type="Gene3D" id="1.50.40.10">
    <property type="entry name" value="Mitochondrial carrier domain"/>
    <property type="match status" value="1"/>
</dbReference>
<dbReference type="SUPFAM" id="SSF103506">
    <property type="entry name" value="Mitochondrial carrier"/>
    <property type="match status" value="1"/>
</dbReference>
<comment type="subcellular location">
    <subcellularLocation>
        <location evidence="1">Mitochondrion inner membrane</location>
        <topology evidence="1">Multi-pass membrane protein</topology>
    </subcellularLocation>
</comment>
<keyword evidence="3 11" id="KW-0813">Transport</keyword>
<dbReference type="PANTHER" id="PTHR46131:SF1">
    <property type="entry name" value="SD08549P"/>
    <property type="match status" value="1"/>
</dbReference>
<dbReference type="PROSITE" id="PS50920">
    <property type="entry name" value="SOLCAR"/>
    <property type="match status" value="3"/>
</dbReference>
<dbReference type="Proteomes" id="UP001627154">
    <property type="component" value="Unassembled WGS sequence"/>
</dbReference>
<comment type="caution">
    <text evidence="12">The sequence shown here is derived from an EMBL/GenBank/DDBJ whole genome shotgun (WGS) entry which is preliminary data.</text>
</comment>
<keyword evidence="5" id="KW-0677">Repeat</keyword>
<evidence type="ECO:0000256" key="5">
    <source>
        <dbReference type="ARBA" id="ARBA00022737"/>
    </source>
</evidence>
<accession>A0ABD2X6E2</accession>
<evidence type="ECO:0000256" key="11">
    <source>
        <dbReference type="RuleBase" id="RU000488"/>
    </source>
</evidence>
<evidence type="ECO:0000256" key="9">
    <source>
        <dbReference type="ARBA" id="ARBA00023136"/>
    </source>
</evidence>
<evidence type="ECO:0000313" key="12">
    <source>
        <dbReference type="EMBL" id="KAL3400437.1"/>
    </source>
</evidence>
<evidence type="ECO:0000256" key="10">
    <source>
        <dbReference type="PROSITE-ProRule" id="PRU00282"/>
    </source>
</evidence>
<evidence type="ECO:0000256" key="1">
    <source>
        <dbReference type="ARBA" id="ARBA00004448"/>
    </source>
</evidence>
<dbReference type="AlphaFoldDB" id="A0ABD2X6E2"/>
<keyword evidence="6" id="KW-0999">Mitochondrion inner membrane</keyword>
<comment type="similarity">
    <text evidence="2 11">Belongs to the mitochondrial carrier (TC 2.A.29) family.</text>
</comment>
<gene>
    <name evidence="12" type="ORF">TKK_006294</name>
</gene>
<evidence type="ECO:0000256" key="4">
    <source>
        <dbReference type="ARBA" id="ARBA00022692"/>
    </source>
</evidence>
<protein>
    <recommendedName>
        <fullName evidence="14">Solute carrier family 25 member 51</fullName>
    </recommendedName>
</protein>
<evidence type="ECO:0000256" key="7">
    <source>
        <dbReference type="ARBA" id="ARBA00022989"/>
    </source>
</evidence>
<dbReference type="Pfam" id="PF00153">
    <property type="entry name" value="Mito_carr"/>
    <property type="match status" value="3"/>
</dbReference>
<feature type="repeat" description="Solcar" evidence="10">
    <location>
        <begin position="45"/>
        <end position="125"/>
    </location>
</feature>
<dbReference type="PANTHER" id="PTHR46131">
    <property type="entry name" value="SD08549P"/>
    <property type="match status" value="1"/>
</dbReference>
<dbReference type="InterPro" id="IPR023395">
    <property type="entry name" value="MCP_dom_sf"/>
</dbReference>
<name>A0ABD2X6E2_9HYME</name>
<keyword evidence="4 10" id="KW-0812">Transmembrane</keyword>
<proteinExistence type="inferred from homology"/>
<sequence>MTWKSLEDTLVVPKVVAAASVTTQEKTMKIPDHNVDVTSLLKLNTNDAQEFFCGVGSALINVTVTYPVNKIIFRQILENISAAGAFRQLSKEGPRLLYRGMLPPLCQKTISLSLMFSIYEGCKERLYFLTNDRATASLCAAFFAGTVEAAFMPLERVQTLLQDWRYHNKFKNTPQAFSLLLRQYGLAECYRGLVPIIFRNGLSNIFFFSLRNQAMQYIDKENSMLANFMTGAVIGGITSTVFYPMNVIKIHMQSKIGGDFEKFTKCCKEVYISRDRKLSSFYKGVQLNFVRSFISWGVINASYYALKQLC</sequence>
<evidence type="ECO:0008006" key="14">
    <source>
        <dbReference type="Google" id="ProtNLM"/>
    </source>
</evidence>
<feature type="repeat" description="Solcar" evidence="10">
    <location>
        <begin position="222"/>
        <end position="309"/>
    </location>
</feature>
<dbReference type="EMBL" id="JBJJXI010000051">
    <property type="protein sequence ID" value="KAL3400437.1"/>
    <property type="molecule type" value="Genomic_DNA"/>
</dbReference>
<keyword evidence="13" id="KW-1185">Reference proteome</keyword>